<keyword evidence="2" id="KW-1185">Reference proteome</keyword>
<dbReference type="OrthoDB" id="5302289at2759"/>
<dbReference type="Proteomes" id="UP001152607">
    <property type="component" value="Unassembled WGS sequence"/>
</dbReference>
<protein>
    <submittedName>
        <fullName evidence="1">Uncharacterized protein</fullName>
    </submittedName>
</protein>
<proteinExistence type="predicted"/>
<dbReference type="EMBL" id="CAOQHR010000008">
    <property type="protein sequence ID" value="CAI6338184.1"/>
    <property type="molecule type" value="Genomic_DNA"/>
</dbReference>
<name>A0A9W4UM24_9PLEO</name>
<organism evidence="1 2">
    <name type="scientific">Periconia digitata</name>
    <dbReference type="NCBI Taxonomy" id="1303443"/>
    <lineage>
        <taxon>Eukaryota</taxon>
        <taxon>Fungi</taxon>
        <taxon>Dikarya</taxon>
        <taxon>Ascomycota</taxon>
        <taxon>Pezizomycotina</taxon>
        <taxon>Dothideomycetes</taxon>
        <taxon>Pleosporomycetidae</taxon>
        <taxon>Pleosporales</taxon>
        <taxon>Massarineae</taxon>
        <taxon>Periconiaceae</taxon>
        <taxon>Periconia</taxon>
    </lineage>
</organism>
<sequence length="92" mass="10621">MGAEYISGYGSILLSDAVRIAQNSESGVDQRLANYLERKLAEVWAKLQAQPNSYILPPDEFALINYYRSRFGNNDIITKSIKRFWDNHRVPR</sequence>
<evidence type="ECO:0000313" key="2">
    <source>
        <dbReference type="Proteomes" id="UP001152607"/>
    </source>
</evidence>
<dbReference type="AlphaFoldDB" id="A0A9W4UM24"/>
<gene>
    <name evidence="1" type="ORF">PDIGIT_LOCUS11310</name>
</gene>
<accession>A0A9W4UM24</accession>
<reference evidence="1" key="1">
    <citation type="submission" date="2023-01" db="EMBL/GenBank/DDBJ databases">
        <authorList>
            <person name="Van Ghelder C."/>
            <person name="Rancurel C."/>
        </authorList>
    </citation>
    <scope>NUCLEOTIDE SEQUENCE</scope>
    <source>
        <strain evidence="1">CNCM I-4278</strain>
    </source>
</reference>
<comment type="caution">
    <text evidence="1">The sequence shown here is derived from an EMBL/GenBank/DDBJ whole genome shotgun (WGS) entry which is preliminary data.</text>
</comment>
<evidence type="ECO:0000313" key="1">
    <source>
        <dbReference type="EMBL" id="CAI6338184.1"/>
    </source>
</evidence>